<evidence type="ECO:0000313" key="6">
    <source>
        <dbReference type="Proteomes" id="UP000574390"/>
    </source>
</evidence>
<evidence type="ECO:0000256" key="1">
    <source>
        <dbReference type="ARBA" id="ARBA00007782"/>
    </source>
</evidence>
<dbReference type="SUPFAM" id="SSF55637">
    <property type="entry name" value="Cell cycle regulatory proteins"/>
    <property type="match status" value="1"/>
</dbReference>
<dbReference type="Gene3D" id="3.30.170.10">
    <property type="entry name" value="Cyclin-dependent kinase, regulatory subunit"/>
    <property type="match status" value="1"/>
</dbReference>
<keyword evidence="2 4" id="KW-0132">Cell division</keyword>
<comment type="caution">
    <text evidence="5">The sequence shown here is derived from an EMBL/GenBank/DDBJ whole genome shotgun (WGS) entry which is preliminary data.</text>
</comment>
<dbReference type="Proteomes" id="UP000574390">
    <property type="component" value="Unassembled WGS sequence"/>
</dbReference>
<gene>
    <name evidence="5" type="primary">CKS2_1</name>
    <name evidence="5" type="ORF">FOZ62_001208</name>
</gene>
<dbReference type="AlphaFoldDB" id="A0A7J6TRT3"/>
<dbReference type="InterPro" id="IPR036858">
    <property type="entry name" value="Cyclin-dep_kinase_reg-sub_sf"/>
</dbReference>
<dbReference type="PRINTS" id="PR00296">
    <property type="entry name" value="CYCLINKINASE"/>
</dbReference>
<evidence type="ECO:0000256" key="2">
    <source>
        <dbReference type="ARBA" id="ARBA00022618"/>
    </source>
</evidence>
<dbReference type="Pfam" id="PF01111">
    <property type="entry name" value="CKS"/>
    <property type="match status" value="1"/>
</dbReference>
<dbReference type="GO" id="GO:0051301">
    <property type="term" value="P:cell division"/>
    <property type="evidence" value="ECO:0007669"/>
    <property type="project" value="UniProtKB-UniRule"/>
</dbReference>
<accession>A0A7J6TRT3</accession>
<evidence type="ECO:0000256" key="4">
    <source>
        <dbReference type="RuleBase" id="RU311113"/>
    </source>
</evidence>
<reference evidence="5 6" key="1">
    <citation type="submission" date="2020-04" db="EMBL/GenBank/DDBJ databases">
        <title>Perkinsus olseni comparative genomics.</title>
        <authorList>
            <person name="Bogema D.R."/>
        </authorList>
    </citation>
    <scope>NUCLEOTIDE SEQUENCE [LARGE SCALE GENOMIC DNA]</scope>
    <source>
        <strain evidence="5">ATCC PRA-205</strain>
    </source>
</reference>
<dbReference type="SMART" id="SM01084">
    <property type="entry name" value="CKS"/>
    <property type="match status" value="1"/>
</dbReference>
<dbReference type="EMBL" id="JABANM010005331">
    <property type="protein sequence ID" value="KAF4747795.1"/>
    <property type="molecule type" value="Genomic_DNA"/>
</dbReference>
<name>A0A7J6TRT3_PEROL</name>
<dbReference type="GO" id="GO:0016538">
    <property type="term" value="F:cyclin-dependent protein serine/threonine kinase regulator activity"/>
    <property type="evidence" value="ECO:0007669"/>
    <property type="project" value="InterPro"/>
</dbReference>
<protein>
    <recommendedName>
        <fullName evidence="4">Cyclin-dependent kinases regulatory subunit</fullName>
    </recommendedName>
</protein>
<evidence type="ECO:0000313" key="5">
    <source>
        <dbReference type="EMBL" id="KAF4747795.1"/>
    </source>
</evidence>
<organism evidence="5 6">
    <name type="scientific">Perkinsus olseni</name>
    <name type="common">Perkinsus atlanticus</name>
    <dbReference type="NCBI Taxonomy" id="32597"/>
    <lineage>
        <taxon>Eukaryota</taxon>
        <taxon>Sar</taxon>
        <taxon>Alveolata</taxon>
        <taxon>Perkinsozoa</taxon>
        <taxon>Perkinsea</taxon>
        <taxon>Perkinsida</taxon>
        <taxon>Perkinsidae</taxon>
        <taxon>Perkinsus</taxon>
    </lineage>
</organism>
<proteinExistence type="inferred from homology"/>
<sequence length="104" mass="12010">MSPAHFPDDNEYSDKYTDDTYEYRHVILSKPAYRMLQRSVRGYSASTLLDENQWRSVGVTQSRGWVHYATHKPEPNILLFRRPLGTNPLTGKVEVAPPSLRQTC</sequence>
<evidence type="ECO:0000256" key="3">
    <source>
        <dbReference type="ARBA" id="ARBA00023306"/>
    </source>
</evidence>
<keyword evidence="3 4" id="KW-0131">Cell cycle</keyword>
<comment type="similarity">
    <text evidence="1 4">Belongs to the CKS family.</text>
</comment>
<dbReference type="PANTHER" id="PTHR23415">
    <property type="entry name" value="CYCLIN-DEPENDENT KINASES REGULATORY SUBUNIT/60S RIBOSOME SUBUNIT BIOGENESIS PROTEIN NIP7"/>
    <property type="match status" value="1"/>
</dbReference>
<dbReference type="InterPro" id="IPR000789">
    <property type="entry name" value="Cyclin-dep_kinase_reg-sub"/>
</dbReference>
<comment type="function">
    <text evidence="4">Binds to the catalytic subunit of the cyclin dependent kinases and is essential for their biological function.</text>
</comment>